<dbReference type="STRING" id="4533.J3MKH3"/>
<evidence type="ECO:0000256" key="1">
    <source>
        <dbReference type="SAM" id="MobiDB-lite"/>
    </source>
</evidence>
<evidence type="ECO:0000313" key="2">
    <source>
        <dbReference type="EnsemblPlants" id="OB07G19050.1"/>
    </source>
</evidence>
<reference evidence="2" key="1">
    <citation type="journal article" date="2013" name="Nat. Commun.">
        <title>Whole-genome sequencing of Oryza brachyantha reveals mechanisms underlying Oryza genome evolution.</title>
        <authorList>
            <person name="Chen J."/>
            <person name="Huang Q."/>
            <person name="Gao D."/>
            <person name="Wang J."/>
            <person name="Lang Y."/>
            <person name="Liu T."/>
            <person name="Li B."/>
            <person name="Bai Z."/>
            <person name="Luis Goicoechea J."/>
            <person name="Liang C."/>
            <person name="Chen C."/>
            <person name="Zhang W."/>
            <person name="Sun S."/>
            <person name="Liao Y."/>
            <person name="Zhang X."/>
            <person name="Yang L."/>
            <person name="Song C."/>
            <person name="Wang M."/>
            <person name="Shi J."/>
            <person name="Liu G."/>
            <person name="Liu J."/>
            <person name="Zhou H."/>
            <person name="Zhou W."/>
            <person name="Yu Q."/>
            <person name="An N."/>
            <person name="Chen Y."/>
            <person name="Cai Q."/>
            <person name="Wang B."/>
            <person name="Liu B."/>
            <person name="Min J."/>
            <person name="Huang Y."/>
            <person name="Wu H."/>
            <person name="Li Z."/>
            <person name="Zhang Y."/>
            <person name="Yin Y."/>
            <person name="Song W."/>
            <person name="Jiang J."/>
            <person name="Jackson S.A."/>
            <person name="Wing R.A."/>
            <person name="Wang J."/>
            <person name="Chen M."/>
        </authorList>
    </citation>
    <scope>NUCLEOTIDE SEQUENCE [LARGE SCALE GENOMIC DNA]</scope>
    <source>
        <strain evidence="2">cv. IRGC 101232</strain>
    </source>
</reference>
<dbReference type="HOGENOM" id="CLU_1621557_0_0_1"/>
<feature type="region of interest" description="Disordered" evidence="1">
    <location>
        <begin position="1"/>
        <end position="24"/>
    </location>
</feature>
<evidence type="ECO:0000313" key="3">
    <source>
        <dbReference type="Proteomes" id="UP000006038"/>
    </source>
</evidence>
<reference evidence="2" key="2">
    <citation type="submission" date="2013-04" db="UniProtKB">
        <authorList>
            <consortium name="EnsemblPlants"/>
        </authorList>
    </citation>
    <scope>IDENTIFICATION</scope>
</reference>
<protein>
    <submittedName>
        <fullName evidence="2">Uncharacterized protein</fullName>
    </submittedName>
</protein>
<accession>J3MKH3</accession>
<dbReference type="EnsemblPlants" id="OB07G19050.1">
    <property type="protein sequence ID" value="OB07G19050.1"/>
    <property type="gene ID" value="OB07G19050"/>
</dbReference>
<sequence length="164" mass="18928">MAVMLDSEEEDAPEDERNGVALDDGAPEIEEEDDTLACECFGSVHAVDDRKAYYNAHRLAQQKSCSRCVYFTWTARPFYYLSTFSKCSMICIHRNKLQRKMANKISKASELERAQEIAEMLEMKKKISTVAADDEYFEIHPDSILIPELEQKFDDEICNDYWGC</sequence>
<feature type="compositionally biased region" description="Acidic residues" evidence="1">
    <location>
        <begin position="1"/>
        <end position="14"/>
    </location>
</feature>
<proteinExistence type="predicted"/>
<keyword evidence="3" id="KW-1185">Reference proteome</keyword>
<dbReference type="AlphaFoldDB" id="J3MKH3"/>
<dbReference type="Proteomes" id="UP000006038">
    <property type="component" value="Chromosome 7"/>
</dbReference>
<organism evidence="2">
    <name type="scientific">Oryza brachyantha</name>
    <name type="common">malo sina</name>
    <dbReference type="NCBI Taxonomy" id="4533"/>
    <lineage>
        <taxon>Eukaryota</taxon>
        <taxon>Viridiplantae</taxon>
        <taxon>Streptophyta</taxon>
        <taxon>Embryophyta</taxon>
        <taxon>Tracheophyta</taxon>
        <taxon>Spermatophyta</taxon>
        <taxon>Magnoliopsida</taxon>
        <taxon>Liliopsida</taxon>
        <taxon>Poales</taxon>
        <taxon>Poaceae</taxon>
        <taxon>BOP clade</taxon>
        <taxon>Oryzoideae</taxon>
        <taxon>Oryzeae</taxon>
        <taxon>Oryzinae</taxon>
        <taxon>Oryza</taxon>
    </lineage>
</organism>
<name>J3MKH3_ORYBR</name>
<dbReference type="Gramene" id="OB07G19050.1">
    <property type="protein sequence ID" value="OB07G19050.1"/>
    <property type="gene ID" value="OB07G19050"/>
</dbReference>